<evidence type="ECO:0000256" key="1">
    <source>
        <dbReference type="SAM" id="Phobius"/>
    </source>
</evidence>
<dbReference type="RefSeq" id="WP_084558777.1">
    <property type="nucleotide sequence ID" value="NZ_FRFD01000012.1"/>
</dbReference>
<reference evidence="3 4" key="1">
    <citation type="submission" date="2016-12" db="EMBL/GenBank/DDBJ databases">
        <authorList>
            <person name="Song W.-J."/>
            <person name="Kurnit D.M."/>
        </authorList>
    </citation>
    <scope>NUCLEOTIDE SEQUENCE [LARGE SCALE GENOMIC DNA]</scope>
    <source>
        <strain evidence="3 4">DSM 12503</strain>
    </source>
</reference>
<dbReference type="Proteomes" id="UP000184612">
    <property type="component" value="Unassembled WGS sequence"/>
</dbReference>
<organism evidence="3 4">
    <name type="scientific">Anaerocolumna xylanovorans DSM 12503</name>
    <dbReference type="NCBI Taxonomy" id="1121345"/>
    <lineage>
        <taxon>Bacteria</taxon>
        <taxon>Bacillati</taxon>
        <taxon>Bacillota</taxon>
        <taxon>Clostridia</taxon>
        <taxon>Lachnospirales</taxon>
        <taxon>Lachnospiraceae</taxon>
        <taxon>Anaerocolumna</taxon>
    </lineage>
</organism>
<gene>
    <name evidence="3" type="ORF">SAMN02745217_03891</name>
</gene>
<name>A0A1M7YK10_9FIRM</name>
<keyword evidence="1" id="KW-0472">Membrane</keyword>
<feature type="domain" description="PrcB C-terminal" evidence="2">
    <location>
        <begin position="87"/>
        <end position="143"/>
    </location>
</feature>
<dbReference type="EMBL" id="FRFD01000012">
    <property type="protein sequence ID" value="SHO52965.1"/>
    <property type="molecule type" value="Genomic_DNA"/>
</dbReference>
<dbReference type="OrthoDB" id="422698at2"/>
<dbReference type="InterPro" id="IPR025748">
    <property type="entry name" value="PrcB_C_dom"/>
</dbReference>
<proteinExistence type="predicted"/>
<evidence type="ECO:0000313" key="3">
    <source>
        <dbReference type="EMBL" id="SHO52965.1"/>
    </source>
</evidence>
<keyword evidence="4" id="KW-1185">Reference proteome</keyword>
<sequence>MEKTGFFLAVRRIIRGRTLAIGLLLIIFAGNFLLLTGCKTEDTGGKKIKDLEFTIVEDADVPEPLMKMINEKKKEPFKLSYSDTENLYIVVGYGEQPTGGYSIAVNAVYLTDNAVVVDTDLLGPGENEQVTNALTYPYVVIKTAFIDKTPKYK</sequence>
<evidence type="ECO:0000259" key="2">
    <source>
        <dbReference type="Pfam" id="PF14343"/>
    </source>
</evidence>
<evidence type="ECO:0000313" key="4">
    <source>
        <dbReference type="Proteomes" id="UP000184612"/>
    </source>
</evidence>
<keyword evidence="1" id="KW-0812">Transmembrane</keyword>
<protein>
    <submittedName>
        <fullName evidence="3">PrcB C-terminal</fullName>
    </submittedName>
</protein>
<dbReference type="AlphaFoldDB" id="A0A1M7YK10"/>
<dbReference type="STRING" id="1121345.SAMN02745217_03891"/>
<accession>A0A1M7YK10</accession>
<feature type="transmembrane region" description="Helical" evidence="1">
    <location>
        <begin position="20"/>
        <end position="37"/>
    </location>
</feature>
<dbReference type="Pfam" id="PF14343">
    <property type="entry name" value="PrcB_C"/>
    <property type="match status" value="1"/>
</dbReference>
<keyword evidence="1" id="KW-1133">Transmembrane helix</keyword>